<feature type="region of interest" description="Disordered" evidence="1">
    <location>
        <begin position="1"/>
        <end position="26"/>
    </location>
</feature>
<dbReference type="GO" id="GO:0004843">
    <property type="term" value="F:cysteine-type deubiquitinase activity"/>
    <property type="evidence" value="ECO:0007669"/>
    <property type="project" value="InterPro"/>
</dbReference>
<protein>
    <recommendedName>
        <fullName evidence="2">MINDY deubiquitinase domain-containing protein</fullName>
    </recommendedName>
</protein>
<sequence length="725" mass="79775">MGGGGGNEELEERQEEEEEEEEEEATAVYKTKVVQFLGRSIPIILQNDNGPCPLLAICNVLLLRNIISLSTDTTAISLQRLLSLVAERLLDANSSIENKDAGYVQNQQQNIADAIDLLPRLATGIDVNVRFRHIHDFEFTRECAIFDLLDIGLVHGWIFDPQDEDTARVIGSSSYNTLQEKLVALNERKTRVLNTRVTEEDSVDFAAATTATLGVPSPCLSRGKSFDDSPASTPCEHMGRKGDVEEVEELIKALSLSKADLVDATPLDIKDTGESGTRHPYVRSENPAFESSPDPSEHNIQDADQVGYVSEESKGDGEIAVGSESMVSFVSCSKELKDSIGKVLEKNHTEQSSMNRTEGDCAKSHNLKGREIAKHADLDPQFLFPKSSYVSPDLHGKLSSMDERSNKQVMVKVSCQESSISSDDGKPTEGPGEQGNHVCTNAFPQWGLPLSDNKREAIDSSEDVSSSLEGSEPIYEGEECILADSVSPIYESREPLYEGEVALAKQADKQASLQGNGMGLKDATSLQEWEEPLSTTDREGALIDHFLRSNASQLTVYGLFCLQEGLKERELCVFFRNNHFSTMFKLNGDIYLLATDQGYINQPDLVWEKLNEVHGDSVFMTGKFKEFKAEEQVSSSWNQNHAAASTADYIASVTSIQQLDAALNSDLQLAIALQQQEFEQQQQQEKHSQQQRQRVTNSSVAASSKMVTGPEAPKASSSSSKQEAR</sequence>
<feature type="compositionally biased region" description="Polar residues" evidence="1">
    <location>
        <begin position="694"/>
        <end position="706"/>
    </location>
</feature>
<dbReference type="AlphaFoldDB" id="A0AA38GN30"/>
<feature type="region of interest" description="Disordered" evidence="1">
    <location>
        <begin position="679"/>
        <end position="725"/>
    </location>
</feature>
<accession>A0AA38GN30</accession>
<organism evidence="3 4">
    <name type="scientific">Taxus chinensis</name>
    <name type="common">Chinese yew</name>
    <name type="synonym">Taxus wallichiana var. chinensis</name>
    <dbReference type="NCBI Taxonomy" id="29808"/>
    <lineage>
        <taxon>Eukaryota</taxon>
        <taxon>Viridiplantae</taxon>
        <taxon>Streptophyta</taxon>
        <taxon>Embryophyta</taxon>
        <taxon>Tracheophyta</taxon>
        <taxon>Spermatophyta</taxon>
        <taxon>Pinopsida</taxon>
        <taxon>Pinidae</taxon>
        <taxon>Conifers II</taxon>
        <taxon>Cupressales</taxon>
        <taxon>Taxaceae</taxon>
        <taxon>Taxus</taxon>
    </lineage>
</organism>
<feature type="compositionally biased region" description="Basic and acidic residues" evidence="1">
    <location>
        <begin position="268"/>
        <end position="277"/>
    </location>
</feature>
<dbReference type="GO" id="GO:0071108">
    <property type="term" value="P:protein K48-linked deubiquitination"/>
    <property type="evidence" value="ECO:0007669"/>
    <property type="project" value="TreeGrafter"/>
</dbReference>
<dbReference type="GO" id="GO:0005829">
    <property type="term" value="C:cytosol"/>
    <property type="evidence" value="ECO:0007669"/>
    <property type="project" value="TreeGrafter"/>
</dbReference>
<dbReference type="EMBL" id="JAHRHJ020000002">
    <property type="protein sequence ID" value="KAH9325846.1"/>
    <property type="molecule type" value="Genomic_DNA"/>
</dbReference>
<dbReference type="InterPro" id="IPR007518">
    <property type="entry name" value="MINDY"/>
</dbReference>
<feature type="compositionally biased region" description="Low complexity" evidence="1">
    <location>
        <begin position="716"/>
        <end position="725"/>
    </location>
</feature>
<dbReference type="GO" id="GO:0016807">
    <property type="term" value="F:cysteine-type carboxypeptidase activity"/>
    <property type="evidence" value="ECO:0007669"/>
    <property type="project" value="TreeGrafter"/>
</dbReference>
<feature type="domain" description="MINDY deubiquitinase" evidence="2">
    <location>
        <begin position="528"/>
        <end position="624"/>
    </location>
</feature>
<comment type="caution">
    <text evidence="3">The sequence shown here is derived from an EMBL/GenBank/DDBJ whole genome shotgun (WGS) entry which is preliminary data.</text>
</comment>
<gene>
    <name evidence="3" type="ORF">KI387_006024</name>
</gene>
<dbReference type="PANTHER" id="PTHR18063">
    <property type="entry name" value="NF-E2 INDUCIBLE PROTEIN"/>
    <property type="match status" value="1"/>
</dbReference>
<feature type="compositionally biased region" description="Acidic residues" evidence="1">
    <location>
        <begin position="8"/>
        <end position="25"/>
    </location>
</feature>
<dbReference type="Pfam" id="PF04424">
    <property type="entry name" value="MINDY_DUB"/>
    <property type="match status" value="2"/>
</dbReference>
<evidence type="ECO:0000313" key="3">
    <source>
        <dbReference type="EMBL" id="KAH9325846.1"/>
    </source>
</evidence>
<keyword evidence="4" id="KW-1185">Reference proteome</keyword>
<dbReference type="PANTHER" id="PTHR18063:SF6">
    <property type="entry name" value="UBIQUITIN CARBOXYL-TERMINAL HYDROLASE"/>
    <property type="match status" value="1"/>
</dbReference>
<dbReference type="InterPro" id="IPR033979">
    <property type="entry name" value="MINDY_domain"/>
</dbReference>
<reference evidence="3 4" key="1">
    <citation type="journal article" date="2021" name="Nat. Plants">
        <title>The Taxus genome provides insights into paclitaxel biosynthesis.</title>
        <authorList>
            <person name="Xiong X."/>
            <person name="Gou J."/>
            <person name="Liao Q."/>
            <person name="Li Y."/>
            <person name="Zhou Q."/>
            <person name="Bi G."/>
            <person name="Li C."/>
            <person name="Du R."/>
            <person name="Wang X."/>
            <person name="Sun T."/>
            <person name="Guo L."/>
            <person name="Liang H."/>
            <person name="Lu P."/>
            <person name="Wu Y."/>
            <person name="Zhang Z."/>
            <person name="Ro D.K."/>
            <person name="Shang Y."/>
            <person name="Huang S."/>
            <person name="Yan J."/>
        </authorList>
    </citation>
    <scope>NUCLEOTIDE SEQUENCE [LARGE SCALE GENOMIC DNA]</scope>
    <source>
        <strain evidence="3">Ta-2019</strain>
    </source>
</reference>
<feature type="non-terminal residue" evidence="3">
    <location>
        <position position="1"/>
    </location>
</feature>
<dbReference type="GO" id="GO:1990380">
    <property type="term" value="F:K48-linked deubiquitinase activity"/>
    <property type="evidence" value="ECO:0007669"/>
    <property type="project" value="InterPro"/>
</dbReference>
<feature type="domain" description="MINDY deubiquitinase" evidence="2">
    <location>
        <begin position="28"/>
        <end position="203"/>
    </location>
</feature>
<evidence type="ECO:0000259" key="2">
    <source>
        <dbReference type="Pfam" id="PF04424"/>
    </source>
</evidence>
<dbReference type="GO" id="GO:0071944">
    <property type="term" value="C:cell periphery"/>
    <property type="evidence" value="ECO:0007669"/>
    <property type="project" value="TreeGrafter"/>
</dbReference>
<dbReference type="OMA" id="CNYRKNI"/>
<dbReference type="Proteomes" id="UP000824469">
    <property type="component" value="Unassembled WGS sequence"/>
</dbReference>
<evidence type="ECO:0000313" key="4">
    <source>
        <dbReference type="Proteomes" id="UP000824469"/>
    </source>
</evidence>
<name>A0AA38GN30_TAXCH</name>
<feature type="region of interest" description="Disordered" evidence="1">
    <location>
        <begin position="414"/>
        <end position="444"/>
    </location>
</feature>
<proteinExistence type="predicted"/>
<feature type="region of interest" description="Disordered" evidence="1">
    <location>
        <begin position="267"/>
        <end position="299"/>
    </location>
</feature>
<evidence type="ECO:0000256" key="1">
    <source>
        <dbReference type="SAM" id="MobiDB-lite"/>
    </source>
</evidence>